<dbReference type="PRINTS" id="PR00598">
    <property type="entry name" value="HTHMARR"/>
</dbReference>
<dbReference type="InterPro" id="IPR023187">
    <property type="entry name" value="Tscrpt_reg_MarR-type_CS"/>
</dbReference>
<keyword evidence="3" id="KW-0804">Transcription</keyword>
<evidence type="ECO:0000313" key="5">
    <source>
        <dbReference type="EMBL" id="XAE41147.1"/>
    </source>
</evidence>
<organism evidence="5 6">
    <name type="scientific">Nguyenibacter vanlangensis</name>
    <dbReference type="NCBI Taxonomy" id="1216886"/>
    <lineage>
        <taxon>Bacteria</taxon>
        <taxon>Pseudomonadati</taxon>
        <taxon>Pseudomonadota</taxon>
        <taxon>Alphaproteobacteria</taxon>
        <taxon>Acetobacterales</taxon>
        <taxon>Acetobacteraceae</taxon>
        <taxon>Nguyenibacter</taxon>
    </lineage>
</organism>
<dbReference type="PROSITE" id="PS01117">
    <property type="entry name" value="HTH_MARR_1"/>
    <property type="match status" value="1"/>
</dbReference>
<dbReference type="RefSeq" id="WP_342627141.1">
    <property type="nucleotide sequence ID" value="NZ_CP152276.1"/>
</dbReference>
<dbReference type="PROSITE" id="PS50995">
    <property type="entry name" value="HTH_MARR_2"/>
    <property type="match status" value="1"/>
</dbReference>
<accession>A0ABZ3D072</accession>
<keyword evidence="6" id="KW-1185">Reference proteome</keyword>
<dbReference type="InterPro" id="IPR039422">
    <property type="entry name" value="MarR/SlyA-like"/>
</dbReference>
<dbReference type="InterPro" id="IPR036388">
    <property type="entry name" value="WH-like_DNA-bd_sf"/>
</dbReference>
<dbReference type="EMBL" id="CP152276">
    <property type="protein sequence ID" value="XAE41147.1"/>
    <property type="molecule type" value="Genomic_DNA"/>
</dbReference>
<dbReference type="PANTHER" id="PTHR33164:SF64">
    <property type="entry name" value="TRANSCRIPTIONAL REGULATOR SLYA"/>
    <property type="match status" value="1"/>
</dbReference>
<feature type="domain" description="HTH marR-type" evidence="4">
    <location>
        <begin position="9"/>
        <end position="145"/>
    </location>
</feature>
<evidence type="ECO:0000313" key="6">
    <source>
        <dbReference type="Proteomes" id="UP001449795"/>
    </source>
</evidence>
<dbReference type="InterPro" id="IPR036390">
    <property type="entry name" value="WH_DNA-bd_sf"/>
</dbReference>
<dbReference type="PANTHER" id="PTHR33164">
    <property type="entry name" value="TRANSCRIPTIONAL REGULATOR, MARR FAMILY"/>
    <property type="match status" value="1"/>
</dbReference>
<evidence type="ECO:0000259" key="4">
    <source>
        <dbReference type="PROSITE" id="PS50995"/>
    </source>
</evidence>
<protein>
    <submittedName>
        <fullName evidence="5">MarR family transcriptional regulator</fullName>
    </submittedName>
</protein>
<reference evidence="5 6" key="1">
    <citation type="submission" date="2024-04" db="EMBL/GenBank/DDBJ databases">
        <title>Complete genome sequence of Nguyenibacter vanlangesis HBCM-1154, a strain capable of nitrogen fixation, IAA production, and phosphorus solubilization isolated from sugarcane soil.</title>
        <authorList>
            <person name="MY HANH P."/>
        </authorList>
    </citation>
    <scope>NUCLEOTIDE SEQUENCE [LARGE SCALE GENOMIC DNA]</scope>
    <source>
        <strain evidence="5 6">HBCM 1154</strain>
    </source>
</reference>
<dbReference type="InterPro" id="IPR000835">
    <property type="entry name" value="HTH_MarR-typ"/>
</dbReference>
<evidence type="ECO:0000256" key="1">
    <source>
        <dbReference type="ARBA" id="ARBA00023015"/>
    </source>
</evidence>
<sequence>MQNGGDDTAITLGRMLAQIARRWRHILNTRLLPYGLTDATWQPLLELSRQNRPMSQQEIADALLLDKSSVVRTLRALEALDLITRIPDARDGRAYCIVLTGTGHERIETVLQAASGIEEEVIEKLGSHGSVAKEIFGEILDIIVRMKL</sequence>
<gene>
    <name evidence="5" type="ORF">AAC691_12535</name>
</gene>
<evidence type="ECO:0000256" key="2">
    <source>
        <dbReference type="ARBA" id="ARBA00023125"/>
    </source>
</evidence>
<dbReference type="SUPFAM" id="SSF46785">
    <property type="entry name" value="Winged helix' DNA-binding domain"/>
    <property type="match status" value="1"/>
</dbReference>
<dbReference type="Pfam" id="PF12802">
    <property type="entry name" value="MarR_2"/>
    <property type="match status" value="1"/>
</dbReference>
<dbReference type="Proteomes" id="UP001449795">
    <property type="component" value="Chromosome"/>
</dbReference>
<dbReference type="Gene3D" id="1.10.10.10">
    <property type="entry name" value="Winged helix-like DNA-binding domain superfamily/Winged helix DNA-binding domain"/>
    <property type="match status" value="1"/>
</dbReference>
<name>A0ABZ3D072_9PROT</name>
<keyword evidence="1" id="KW-0805">Transcription regulation</keyword>
<keyword evidence="2" id="KW-0238">DNA-binding</keyword>
<proteinExistence type="predicted"/>
<dbReference type="SMART" id="SM00347">
    <property type="entry name" value="HTH_MARR"/>
    <property type="match status" value="1"/>
</dbReference>
<evidence type="ECO:0000256" key="3">
    <source>
        <dbReference type="ARBA" id="ARBA00023163"/>
    </source>
</evidence>